<evidence type="ECO:0000313" key="2">
    <source>
        <dbReference type="Proteomes" id="UP001313282"/>
    </source>
</evidence>
<comment type="caution">
    <text evidence="1">The sequence shown here is derived from an EMBL/GenBank/DDBJ whole genome shotgun (WGS) entry which is preliminary data.</text>
</comment>
<organism evidence="1 2">
    <name type="scientific">Orbilia javanica</name>
    <dbReference type="NCBI Taxonomy" id="47235"/>
    <lineage>
        <taxon>Eukaryota</taxon>
        <taxon>Fungi</taxon>
        <taxon>Dikarya</taxon>
        <taxon>Ascomycota</taxon>
        <taxon>Pezizomycotina</taxon>
        <taxon>Orbiliomycetes</taxon>
        <taxon>Orbiliales</taxon>
        <taxon>Orbiliaceae</taxon>
        <taxon>Orbilia</taxon>
    </lineage>
</organism>
<sequence length="265" mass="30040">MLPVQLLGGLAHGDPKQVGTEKGLTKGRPWWCSDQITSTRRPRDSAWPPWYFLGMLNLVNWHQLRPWQETPAAQTYVSDHQRLPGQGDAGHGHWGSVRYIVRSSLPVVHSIRNLEIKRQENEDDLLQLIISGRAATAEPRYSSVGLRLDSTRLGMDKRTNRAILSPDWSFGGLVLAKSCPKGSDESTAVQWRRRGYARNALDVGLQFWFKLHVERCQVLGNMHVRLAPSPFPLTLNKSGLTSTLRERLGHDHGFDLLRIGFQIWI</sequence>
<keyword evidence="2" id="KW-1185">Reference proteome</keyword>
<dbReference type="EMBL" id="JAVHNR010000010">
    <property type="protein sequence ID" value="KAK6332179.1"/>
    <property type="molecule type" value="Genomic_DNA"/>
</dbReference>
<evidence type="ECO:0000313" key="1">
    <source>
        <dbReference type="EMBL" id="KAK6332179.1"/>
    </source>
</evidence>
<protein>
    <submittedName>
        <fullName evidence="1">Uncharacterized protein</fullName>
    </submittedName>
</protein>
<name>A0AAN8MSI1_9PEZI</name>
<reference evidence="1 2" key="1">
    <citation type="submission" date="2019-10" db="EMBL/GenBank/DDBJ databases">
        <authorList>
            <person name="Palmer J.M."/>
        </authorList>
    </citation>
    <scope>NUCLEOTIDE SEQUENCE [LARGE SCALE GENOMIC DNA]</scope>
    <source>
        <strain evidence="1 2">TWF718</strain>
    </source>
</reference>
<gene>
    <name evidence="1" type="ORF">TWF718_002711</name>
</gene>
<dbReference type="AlphaFoldDB" id="A0AAN8MSI1"/>
<dbReference type="Proteomes" id="UP001313282">
    <property type="component" value="Unassembled WGS sequence"/>
</dbReference>
<accession>A0AAN8MSI1</accession>
<proteinExistence type="predicted"/>